<dbReference type="InParanoid" id="A0A6G9IDS8"/>
<evidence type="ECO:0000259" key="2">
    <source>
        <dbReference type="Pfam" id="PF00496"/>
    </source>
</evidence>
<dbReference type="InterPro" id="IPR000914">
    <property type="entry name" value="SBP_5_dom"/>
</dbReference>
<sequence>MTELSEPDPGQPLTGRHFAILGQPKYSDDFTHFDYVNPQAPKGGTIKFAALGNYDNFNRFSRRGAPEGRSGELFETLFTMSEDEKGSYYPLLAESVTYSADYSWAEVSINPAARFHDNSPVTAEDVEFSFDKFMTEGVPQYRSYQQGVTVETIAPLTVKITLPEPNRERLIGFLSSLRILPKHFWQDHRLDEPLSTPPFGSGPYYISDYKLGQYAVYQRDPNYWGKDLPVNVGRYNFDQIRYDYYLDDSVALEAFKAGAYDFRLEGQPKNWNTQYTGDNFDQGYIIKTELDVTEAPNARWLAFNINRPIFSDRKVREALTLAFDFNWLNRAFYYDTYKQPQSYFENTEYAASGLPTEEELQWLTPFKEVIPPAAFGEAFQLPPSDGSGFNRDNLLKADQLLKEAGWIIENQQRVNAITKEPFEFELLLYMGSNLQYVQPFQKNLQRLGINMKISMVDYAQINSRMRVLDYDMLPSVYYAYTYPASSLKIMWGSDYLNSSWNSSGLHNEAIDSLLQSIENNQDNADNLLSLGRALDRVLTHEYAMIPMWYPRYTFYAYWNKFSLPEIKPKYAMGLDTWWYDKDKVQILPTNRQ</sequence>
<evidence type="ECO:0000256" key="1">
    <source>
        <dbReference type="ARBA" id="ARBA00022729"/>
    </source>
</evidence>
<reference evidence="3 4" key="1">
    <citation type="submission" date="2020-03" db="EMBL/GenBank/DDBJ databases">
        <title>Complete genome sequence of Orbus sp. IPMB12 (BCRC 80908).</title>
        <authorList>
            <person name="Lo W.-S."/>
            <person name="Chang T.-H."/>
            <person name="Kuo C.-H."/>
        </authorList>
    </citation>
    <scope>NUCLEOTIDE SEQUENCE [LARGE SCALE GENOMIC DNA]</scope>
    <source>
        <strain evidence="3 4">IPMB12</strain>
    </source>
</reference>
<dbReference type="EMBL" id="CP050253">
    <property type="protein sequence ID" value="QIQ22388.1"/>
    <property type="molecule type" value="Genomic_DNA"/>
</dbReference>
<dbReference type="Gene3D" id="3.10.105.10">
    <property type="entry name" value="Dipeptide-binding Protein, Domain 3"/>
    <property type="match status" value="1"/>
</dbReference>
<dbReference type="PIRSF" id="PIRSF002741">
    <property type="entry name" value="MppA"/>
    <property type="match status" value="1"/>
</dbReference>
<dbReference type="AlphaFoldDB" id="A0A6G9IDS8"/>
<keyword evidence="4" id="KW-1185">Reference proteome</keyword>
<dbReference type="FunCoup" id="A0A6G9IDS8">
    <property type="interactions" value="79"/>
</dbReference>
<dbReference type="PANTHER" id="PTHR30290">
    <property type="entry name" value="PERIPLASMIC BINDING COMPONENT OF ABC TRANSPORTER"/>
    <property type="match status" value="1"/>
</dbReference>
<accession>A0A6G9IDS8</accession>
<dbReference type="SUPFAM" id="SSF53850">
    <property type="entry name" value="Periplasmic binding protein-like II"/>
    <property type="match status" value="1"/>
</dbReference>
<name>A0A6G9IDS8_9GAMM</name>
<dbReference type="Proteomes" id="UP000501168">
    <property type="component" value="Chromosome"/>
</dbReference>
<evidence type="ECO:0000313" key="3">
    <source>
        <dbReference type="EMBL" id="QIQ22388.1"/>
    </source>
</evidence>
<dbReference type="GO" id="GO:0015833">
    <property type="term" value="P:peptide transport"/>
    <property type="evidence" value="ECO:0007669"/>
    <property type="project" value="TreeGrafter"/>
</dbReference>
<dbReference type="InterPro" id="IPR030678">
    <property type="entry name" value="Peptide/Ni-bd"/>
</dbReference>
<dbReference type="GO" id="GO:0042884">
    <property type="term" value="P:microcin transport"/>
    <property type="evidence" value="ECO:0007669"/>
    <property type="project" value="TreeGrafter"/>
</dbReference>
<dbReference type="GO" id="GO:0043190">
    <property type="term" value="C:ATP-binding cassette (ABC) transporter complex"/>
    <property type="evidence" value="ECO:0007669"/>
    <property type="project" value="InterPro"/>
</dbReference>
<dbReference type="GO" id="GO:1904680">
    <property type="term" value="F:peptide transmembrane transporter activity"/>
    <property type="evidence" value="ECO:0007669"/>
    <property type="project" value="TreeGrafter"/>
</dbReference>
<feature type="domain" description="Solute-binding protein family 5" evidence="2">
    <location>
        <begin position="88"/>
        <end position="491"/>
    </location>
</feature>
<keyword evidence="1" id="KW-0732">Signal</keyword>
<dbReference type="Gene3D" id="3.40.190.10">
    <property type="entry name" value="Periplasmic binding protein-like II"/>
    <property type="match status" value="1"/>
</dbReference>
<dbReference type="GO" id="GO:0030288">
    <property type="term" value="C:outer membrane-bounded periplasmic space"/>
    <property type="evidence" value="ECO:0007669"/>
    <property type="project" value="TreeGrafter"/>
</dbReference>
<dbReference type="KEGG" id="orb:IPMB12_04090"/>
<dbReference type="InterPro" id="IPR039424">
    <property type="entry name" value="SBP_5"/>
</dbReference>
<dbReference type="Pfam" id="PF00496">
    <property type="entry name" value="SBP_bac_5"/>
    <property type="match status" value="1"/>
</dbReference>
<protein>
    <submittedName>
        <fullName evidence="3">ABC transporter substrate-binding protein</fullName>
    </submittedName>
</protein>
<organism evidence="3 4">
    <name type="scientific">Zophobihabitans entericus</name>
    <dbReference type="NCBI Taxonomy" id="1635327"/>
    <lineage>
        <taxon>Bacteria</taxon>
        <taxon>Pseudomonadati</taxon>
        <taxon>Pseudomonadota</taxon>
        <taxon>Gammaproteobacteria</taxon>
        <taxon>Orbales</taxon>
        <taxon>Orbaceae</taxon>
        <taxon>Zophobihabitans</taxon>
    </lineage>
</organism>
<dbReference type="PANTHER" id="PTHR30290:SF64">
    <property type="entry name" value="ABC TRANSPORTER PERIPLASMIC BINDING PROTEIN"/>
    <property type="match status" value="1"/>
</dbReference>
<proteinExistence type="predicted"/>
<evidence type="ECO:0000313" key="4">
    <source>
        <dbReference type="Proteomes" id="UP000501168"/>
    </source>
</evidence>
<gene>
    <name evidence="3" type="ORF">IPMB12_04090</name>
</gene>
<dbReference type="CDD" id="cd08497">
    <property type="entry name" value="MbnE-like"/>
    <property type="match status" value="1"/>
</dbReference>